<proteinExistence type="predicted"/>
<dbReference type="AlphaFoldDB" id="A0A7N2KKD4"/>
<accession>A0A7N2KKD4</accession>
<dbReference type="KEGG" id="qlo:115984808"/>
<sequence length="234" mass="26062">MGNSLGAKKSAKVMKINGETLKLKTPVKAGAVVKDYPGHVLIESEAVKHFGIRAKALEPHQELEPKRLYFLVELPNAPKETVPRRVRSGINMSAKDRLESLMLSRRSVSDLTIMKSTSILPEECYGKEGSQHGGALRVKMRLPRAEVEKLMKESRDKAEVAEKIMDLCRANTGNNNGGHEIAHEGMALDQQVHWKGDHNHGRVREGIKGREKLQKRVSFMPMTEAEIQIAVQAS</sequence>
<dbReference type="Gramene" id="QL01p001898:mrna">
    <property type="protein sequence ID" value="QL01p001898:mrna"/>
    <property type="gene ID" value="QL01p001898"/>
</dbReference>
<dbReference type="GeneID" id="115984808"/>
<dbReference type="OrthoDB" id="676555at2759"/>
<dbReference type="Proteomes" id="UP000594261">
    <property type="component" value="Chromosome 1"/>
</dbReference>
<dbReference type="EMBL" id="LRBV02000001">
    <property type="status" value="NOT_ANNOTATED_CDS"/>
    <property type="molecule type" value="Genomic_DNA"/>
</dbReference>
<evidence type="ECO:0008006" key="3">
    <source>
        <dbReference type="Google" id="ProtNLM"/>
    </source>
</evidence>
<reference evidence="1 2" key="1">
    <citation type="journal article" date="2016" name="G3 (Bethesda)">
        <title>First Draft Assembly and Annotation of the Genome of a California Endemic Oak Quercus lobata Nee (Fagaceae).</title>
        <authorList>
            <person name="Sork V.L."/>
            <person name="Fitz-Gibbon S.T."/>
            <person name="Puiu D."/>
            <person name="Crepeau M."/>
            <person name="Gugger P.F."/>
            <person name="Sherman R."/>
            <person name="Stevens K."/>
            <person name="Langley C.H."/>
            <person name="Pellegrini M."/>
            <person name="Salzberg S.L."/>
        </authorList>
    </citation>
    <scope>NUCLEOTIDE SEQUENCE [LARGE SCALE GENOMIC DNA]</scope>
    <source>
        <strain evidence="1 2">cv. SW786</strain>
    </source>
</reference>
<gene>
    <name evidence="1" type="primary">LOC115984808</name>
</gene>
<dbReference type="OMA" id="THWKDGA"/>
<evidence type="ECO:0000313" key="1">
    <source>
        <dbReference type="EnsemblPlants" id="QL01p001898:mrna"/>
    </source>
</evidence>
<protein>
    <recommendedName>
        <fullName evidence="3">Plastid movement impaired protein</fullName>
    </recommendedName>
</protein>
<reference evidence="1" key="2">
    <citation type="submission" date="2021-01" db="UniProtKB">
        <authorList>
            <consortium name="EnsemblPlants"/>
        </authorList>
    </citation>
    <scope>IDENTIFICATION</scope>
</reference>
<dbReference type="InParanoid" id="A0A7N2KKD4"/>
<dbReference type="Pfam" id="PF14009">
    <property type="entry name" value="PADRE"/>
    <property type="match status" value="1"/>
</dbReference>
<evidence type="ECO:0000313" key="2">
    <source>
        <dbReference type="Proteomes" id="UP000594261"/>
    </source>
</evidence>
<dbReference type="PANTHER" id="PTHR33148">
    <property type="entry name" value="PLASTID MOVEMENT IMPAIRED PROTEIN-RELATED"/>
    <property type="match status" value="1"/>
</dbReference>
<dbReference type="InterPro" id="IPR025322">
    <property type="entry name" value="PADRE_dom"/>
</dbReference>
<dbReference type="PANTHER" id="PTHR33148:SF3">
    <property type="entry name" value="DUF4228 DOMAIN PROTEIN"/>
    <property type="match status" value="1"/>
</dbReference>
<keyword evidence="2" id="KW-1185">Reference proteome</keyword>
<dbReference type="RefSeq" id="XP_030963904.1">
    <property type="nucleotide sequence ID" value="XM_031108044.1"/>
</dbReference>
<dbReference type="EnsemblPlants" id="QL01p001898:mrna">
    <property type="protein sequence ID" value="QL01p001898:mrna"/>
    <property type="gene ID" value="QL01p001898"/>
</dbReference>
<organism evidence="1 2">
    <name type="scientific">Quercus lobata</name>
    <name type="common">Valley oak</name>
    <dbReference type="NCBI Taxonomy" id="97700"/>
    <lineage>
        <taxon>Eukaryota</taxon>
        <taxon>Viridiplantae</taxon>
        <taxon>Streptophyta</taxon>
        <taxon>Embryophyta</taxon>
        <taxon>Tracheophyta</taxon>
        <taxon>Spermatophyta</taxon>
        <taxon>Magnoliopsida</taxon>
        <taxon>eudicotyledons</taxon>
        <taxon>Gunneridae</taxon>
        <taxon>Pentapetalae</taxon>
        <taxon>rosids</taxon>
        <taxon>fabids</taxon>
        <taxon>Fagales</taxon>
        <taxon>Fagaceae</taxon>
        <taxon>Quercus</taxon>
    </lineage>
</organism>
<name>A0A7N2KKD4_QUELO</name>